<organism evidence="5 6">
    <name type="scientific">Cupriavidus oxalaticus</name>
    <dbReference type="NCBI Taxonomy" id="96344"/>
    <lineage>
        <taxon>Bacteria</taxon>
        <taxon>Pseudomonadati</taxon>
        <taxon>Pseudomonadota</taxon>
        <taxon>Betaproteobacteria</taxon>
        <taxon>Burkholderiales</taxon>
        <taxon>Burkholderiaceae</taxon>
        <taxon>Cupriavidus</taxon>
    </lineage>
</organism>
<reference evidence="5 6" key="1">
    <citation type="submission" date="2018-09" db="EMBL/GenBank/DDBJ databases">
        <title>Complete genome sequence of Cupriavidus oxalaticus T2, a bacterium capable of phenol tolerance and degradation.</title>
        <authorList>
            <person name="Yan J."/>
        </authorList>
    </citation>
    <scope>NUCLEOTIDE SEQUENCE [LARGE SCALE GENOMIC DNA]</scope>
    <source>
        <strain evidence="5 6">T2</strain>
    </source>
</reference>
<dbReference type="PANTHER" id="PTHR30055:SF146">
    <property type="entry name" value="HTH-TYPE TRANSCRIPTIONAL DUAL REGULATOR CECR"/>
    <property type="match status" value="1"/>
</dbReference>
<dbReference type="AlphaFoldDB" id="A0A5P3VN13"/>
<sequence length="249" mass="27360">MRARICRGTHPIRPTAENSIAMRKGRETAMTAAPSRQPSVRPSGRPSLERAGQLADTIMDHATRLFIEHGFGATSVEAIAAAAGISKKTYYTRFAGKAEVFEAAVLRYVAQNLRTGQPAQADSEPLEERLARMACELLEWILRPEVLGLYRVTIAEAPRFPQLARTVVDFAILGAARSFEPVFRTWAAGNPSDDEIAFVASQFLQSVAAEPFHRAVQGLDAAGLDAPRREKVRRAVRLFLRGFSQRGEG</sequence>
<dbReference type="Pfam" id="PF00440">
    <property type="entry name" value="TetR_N"/>
    <property type="match status" value="1"/>
</dbReference>
<dbReference type="PROSITE" id="PS50977">
    <property type="entry name" value="HTH_TETR_2"/>
    <property type="match status" value="1"/>
</dbReference>
<evidence type="ECO:0000256" key="2">
    <source>
        <dbReference type="PROSITE-ProRule" id="PRU00335"/>
    </source>
</evidence>
<dbReference type="GO" id="GO:0000976">
    <property type="term" value="F:transcription cis-regulatory region binding"/>
    <property type="evidence" value="ECO:0007669"/>
    <property type="project" value="TreeGrafter"/>
</dbReference>
<dbReference type="SUPFAM" id="SSF46689">
    <property type="entry name" value="Homeodomain-like"/>
    <property type="match status" value="1"/>
</dbReference>
<dbReference type="Gene3D" id="1.10.10.60">
    <property type="entry name" value="Homeodomain-like"/>
    <property type="match status" value="1"/>
</dbReference>
<evidence type="ECO:0000313" key="6">
    <source>
        <dbReference type="Proteomes" id="UP000325743"/>
    </source>
</evidence>
<dbReference type="InterPro" id="IPR050109">
    <property type="entry name" value="HTH-type_TetR-like_transc_reg"/>
</dbReference>
<accession>A0A5P3VN13</accession>
<dbReference type="Pfam" id="PF14246">
    <property type="entry name" value="TetR_C_7"/>
    <property type="match status" value="1"/>
</dbReference>
<dbReference type="PRINTS" id="PR00455">
    <property type="entry name" value="HTHTETR"/>
</dbReference>
<evidence type="ECO:0000256" key="1">
    <source>
        <dbReference type="ARBA" id="ARBA00023125"/>
    </source>
</evidence>
<gene>
    <name evidence="5" type="ORF">D2917_27430</name>
</gene>
<feature type="DNA-binding region" description="H-T-H motif" evidence="2">
    <location>
        <begin position="75"/>
        <end position="94"/>
    </location>
</feature>
<feature type="domain" description="HTH tetR-type" evidence="4">
    <location>
        <begin position="52"/>
        <end position="112"/>
    </location>
</feature>
<protein>
    <submittedName>
        <fullName evidence="5">TetR/AcrR family transcriptional regulator</fullName>
    </submittedName>
</protein>
<feature type="region of interest" description="Disordered" evidence="3">
    <location>
        <begin position="27"/>
        <end position="48"/>
    </location>
</feature>
<keyword evidence="1 2" id="KW-0238">DNA-binding</keyword>
<dbReference type="InterPro" id="IPR009057">
    <property type="entry name" value="Homeodomain-like_sf"/>
</dbReference>
<dbReference type="InterPro" id="IPR039536">
    <property type="entry name" value="TetR_C_Proteobacteria"/>
</dbReference>
<evidence type="ECO:0000313" key="5">
    <source>
        <dbReference type="EMBL" id="QEZ47826.1"/>
    </source>
</evidence>
<evidence type="ECO:0000259" key="4">
    <source>
        <dbReference type="PROSITE" id="PS50977"/>
    </source>
</evidence>
<name>A0A5P3VN13_9BURK</name>
<dbReference type="PANTHER" id="PTHR30055">
    <property type="entry name" value="HTH-TYPE TRANSCRIPTIONAL REGULATOR RUTR"/>
    <property type="match status" value="1"/>
</dbReference>
<dbReference type="GO" id="GO:0003700">
    <property type="term" value="F:DNA-binding transcription factor activity"/>
    <property type="evidence" value="ECO:0007669"/>
    <property type="project" value="TreeGrafter"/>
</dbReference>
<proteinExistence type="predicted"/>
<dbReference type="Proteomes" id="UP000325743">
    <property type="component" value="Chromosome 2"/>
</dbReference>
<dbReference type="EMBL" id="CP032519">
    <property type="protein sequence ID" value="QEZ47826.1"/>
    <property type="molecule type" value="Genomic_DNA"/>
</dbReference>
<evidence type="ECO:0000256" key="3">
    <source>
        <dbReference type="SAM" id="MobiDB-lite"/>
    </source>
</evidence>
<dbReference type="Gene3D" id="1.10.357.10">
    <property type="entry name" value="Tetracycline Repressor, domain 2"/>
    <property type="match status" value="1"/>
</dbReference>
<dbReference type="InterPro" id="IPR001647">
    <property type="entry name" value="HTH_TetR"/>
</dbReference>